<comment type="caution">
    <text evidence="1">The sequence shown here is derived from an EMBL/GenBank/DDBJ whole genome shotgun (WGS) entry which is preliminary data.</text>
</comment>
<dbReference type="EMBL" id="JARPOI010000014">
    <property type="protein sequence ID" value="KAJ9160405.1"/>
    <property type="molecule type" value="Genomic_DNA"/>
</dbReference>
<evidence type="ECO:0000313" key="2">
    <source>
        <dbReference type="Proteomes" id="UP001174677"/>
    </source>
</evidence>
<protein>
    <recommendedName>
        <fullName evidence="3">NOG1 N-terminal helical domain-containing protein</fullName>
    </recommendedName>
</protein>
<accession>A0ABQ9L6P8</accession>
<dbReference type="Proteomes" id="UP001174677">
    <property type="component" value="Chromosome 14"/>
</dbReference>
<evidence type="ECO:0000313" key="1">
    <source>
        <dbReference type="EMBL" id="KAJ9160405.1"/>
    </source>
</evidence>
<gene>
    <name evidence="1" type="ORF">P3X46_025809</name>
</gene>
<proteinExistence type="predicted"/>
<name>A0ABQ9L6P8_HEVBR</name>
<sequence>MVEHCIEKEKRDIMAIIDTTYYASAVNPDIMAIKRVFDRQIESLTNDVYDLDSLLFDLYVHDTCIHKPEKNERSRDLGSVGVMKRQKGRAQLAQATRYMEKAPKIVNVKVRQRKIQQPR</sequence>
<keyword evidence="2" id="KW-1185">Reference proteome</keyword>
<reference evidence="1" key="1">
    <citation type="journal article" date="2023" name="Plant Biotechnol. J.">
        <title>Chromosome-level wild Hevea brasiliensis genome provides new tools for genomic-assisted breeding and valuable loci to elevate rubber yield.</title>
        <authorList>
            <person name="Cheng H."/>
            <person name="Song X."/>
            <person name="Hu Y."/>
            <person name="Wu T."/>
            <person name="Yang Q."/>
            <person name="An Z."/>
            <person name="Feng S."/>
            <person name="Deng Z."/>
            <person name="Wu W."/>
            <person name="Zeng X."/>
            <person name="Tu M."/>
            <person name="Wang X."/>
            <person name="Huang H."/>
        </authorList>
    </citation>
    <scope>NUCLEOTIDE SEQUENCE</scope>
    <source>
        <strain evidence="1">MT/VB/25A 57/8</strain>
    </source>
</reference>
<organism evidence="1 2">
    <name type="scientific">Hevea brasiliensis</name>
    <name type="common">Para rubber tree</name>
    <name type="synonym">Siphonia brasiliensis</name>
    <dbReference type="NCBI Taxonomy" id="3981"/>
    <lineage>
        <taxon>Eukaryota</taxon>
        <taxon>Viridiplantae</taxon>
        <taxon>Streptophyta</taxon>
        <taxon>Embryophyta</taxon>
        <taxon>Tracheophyta</taxon>
        <taxon>Spermatophyta</taxon>
        <taxon>Magnoliopsida</taxon>
        <taxon>eudicotyledons</taxon>
        <taxon>Gunneridae</taxon>
        <taxon>Pentapetalae</taxon>
        <taxon>rosids</taxon>
        <taxon>fabids</taxon>
        <taxon>Malpighiales</taxon>
        <taxon>Euphorbiaceae</taxon>
        <taxon>Crotonoideae</taxon>
        <taxon>Micrandreae</taxon>
        <taxon>Hevea</taxon>
    </lineage>
</organism>
<evidence type="ECO:0008006" key="3">
    <source>
        <dbReference type="Google" id="ProtNLM"/>
    </source>
</evidence>